<evidence type="ECO:0000313" key="2">
    <source>
        <dbReference type="Proteomes" id="UP000002408"/>
    </source>
</evidence>
<gene>
    <name evidence="1" type="ordered locus">Mboo_0425</name>
</gene>
<name>A7I5D3_METB6</name>
<keyword evidence="2" id="KW-1185">Reference proteome</keyword>
<dbReference type="Proteomes" id="UP000002408">
    <property type="component" value="Chromosome"/>
</dbReference>
<dbReference type="KEGG" id="mbn:Mboo_0425"/>
<proteinExistence type="predicted"/>
<dbReference type="HOGENOM" id="CLU_2550216_0_0_2"/>
<protein>
    <submittedName>
        <fullName evidence="1">Uncharacterized protein</fullName>
    </submittedName>
</protein>
<reference evidence="2" key="1">
    <citation type="journal article" date="2015" name="Microbiology">
        <title>Genome of Methanoregula boonei 6A8 reveals adaptations to oligotrophic peatland environments.</title>
        <authorList>
            <person name="Braeuer S."/>
            <person name="Cadillo-Quiroz H."/>
            <person name="Kyrpides N."/>
            <person name="Woyke T."/>
            <person name="Goodwin L."/>
            <person name="Detter C."/>
            <person name="Podell S."/>
            <person name="Yavitt J.B."/>
            <person name="Zinder S.H."/>
        </authorList>
    </citation>
    <scope>NUCLEOTIDE SEQUENCE [LARGE SCALE GENOMIC DNA]</scope>
    <source>
        <strain evidence="2">DSM 21154 / JCM 14090 / 6A8</strain>
    </source>
</reference>
<dbReference type="EMBL" id="CP000780">
    <property type="protein sequence ID" value="ABS54944.1"/>
    <property type="molecule type" value="Genomic_DNA"/>
</dbReference>
<organism evidence="1 2">
    <name type="scientific">Methanoregula boonei (strain DSM 21154 / JCM 14090 / 6A8)</name>
    <dbReference type="NCBI Taxonomy" id="456442"/>
    <lineage>
        <taxon>Archaea</taxon>
        <taxon>Methanobacteriati</taxon>
        <taxon>Methanobacteriota</taxon>
        <taxon>Stenosarchaea group</taxon>
        <taxon>Methanomicrobia</taxon>
        <taxon>Methanomicrobiales</taxon>
        <taxon>Methanoregulaceae</taxon>
        <taxon>Methanoregula</taxon>
    </lineage>
</organism>
<accession>A7I5D3</accession>
<sequence length="82" mass="8841">MPCALILPKKAGKHESGNAVLIPFHFPNARIPKTRPGRIVSAGTVHCRPLLVLPGILLKKRIVVLCTDEGYPGDCTPGRMCV</sequence>
<evidence type="ECO:0000313" key="1">
    <source>
        <dbReference type="EMBL" id="ABS54944.1"/>
    </source>
</evidence>
<dbReference type="AlphaFoldDB" id="A7I5D3"/>